<name>A0A318JTB2_9NOCA</name>
<evidence type="ECO:0000313" key="4">
    <source>
        <dbReference type="Proteomes" id="UP000247569"/>
    </source>
</evidence>
<organism evidence="3 4">
    <name type="scientific">Nocardia tenerifensis</name>
    <dbReference type="NCBI Taxonomy" id="228006"/>
    <lineage>
        <taxon>Bacteria</taxon>
        <taxon>Bacillati</taxon>
        <taxon>Actinomycetota</taxon>
        <taxon>Actinomycetes</taxon>
        <taxon>Mycobacteriales</taxon>
        <taxon>Nocardiaceae</taxon>
        <taxon>Nocardia</taxon>
    </lineage>
</organism>
<dbReference type="Gene3D" id="3.40.50.1820">
    <property type="entry name" value="alpha/beta hydrolase"/>
    <property type="match status" value="1"/>
</dbReference>
<dbReference type="AlphaFoldDB" id="A0A318JTB2"/>
<dbReference type="OrthoDB" id="5422338at2"/>
<evidence type="ECO:0000256" key="1">
    <source>
        <dbReference type="ARBA" id="ARBA00022801"/>
    </source>
</evidence>
<dbReference type="EMBL" id="QJKF01000014">
    <property type="protein sequence ID" value="PXX58444.1"/>
    <property type="molecule type" value="Genomic_DNA"/>
</dbReference>
<dbReference type="PANTHER" id="PTHR43798:SF31">
    <property type="entry name" value="AB HYDROLASE SUPERFAMILY PROTEIN YCLE"/>
    <property type="match status" value="1"/>
</dbReference>
<dbReference type="InterPro" id="IPR050266">
    <property type="entry name" value="AB_hydrolase_sf"/>
</dbReference>
<evidence type="ECO:0000313" key="3">
    <source>
        <dbReference type="EMBL" id="PXX58444.1"/>
    </source>
</evidence>
<dbReference type="InterPro" id="IPR000073">
    <property type="entry name" value="AB_hydrolase_1"/>
</dbReference>
<dbReference type="InterPro" id="IPR029058">
    <property type="entry name" value="AB_hydrolase_fold"/>
</dbReference>
<dbReference type="PANTHER" id="PTHR43798">
    <property type="entry name" value="MONOACYLGLYCEROL LIPASE"/>
    <property type="match status" value="1"/>
</dbReference>
<reference evidence="3 4" key="1">
    <citation type="submission" date="2018-05" db="EMBL/GenBank/DDBJ databases">
        <title>Genomic Encyclopedia of Type Strains, Phase IV (KMG-IV): sequencing the most valuable type-strain genomes for metagenomic binning, comparative biology and taxonomic classification.</title>
        <authorList>
            <person name="Goeker M."/>
        </authorList>
    </citation>
    <scope>NUCLEOTIDE SEQUENCE [LARGE SCALE GENOMIC DNA]</scope>
    <source>
        <strain evidence="3 4">DSM 44704</strain>
    </source>
</reference>
<dbReference type="PRINTS" id="PR00111">
    <property type="entry name" value="ABHYDROLASE"/>
</dbReference>
<protein>
    <submittedName>
        <fullName evidence="3">Pimeloyl-ACP methyl ester carboxylesterase</fullName>
    </submittedName>
</protein>
<comment type="caution">
    <text evidence="3">The sequence shown here is derived from an EMBL/GenBank/DDBJ whole genome shotgun (WGS) entry which is preliminary data.</text>
</comment>
<evidence type="ECO:0000259" key="2">
    <source>
        <dbReference type="Pfam" id="PF00561"/>
    </source>
</evidence>
<proteinExistence type="predicted"/>
<dbReference type="GO" id="GO:0016020">
    <property type="term" value="C:membrane"/>
    <property type="evidence" value="ECO:0007669"/>
    <property type="project" value="TreeGrafter"/>
</dbReference>
<keyword evidence="1" id="KW-0378">Hydrolase</keyword>
<sequence>MPRSLCGQTLRFAPENYAFGPFRHPVPRSRSIILSADGTALHVREYGDPAAEPIVLVHGWAAAIEFWNAQINELSGAYRVIAFDQRGHGRSEAGWRAYSADVLAEDLAAVLEATVDPALPATLVGHSMGGATILAWAQRFPELVGRYAVSALLANTATGLSEGRAGMSRRQDFGTRLLTSAAVAPLPAPPRFLTRSLYRRLALTSAASPELVEFGQRISNSCSPRVRSRWAKVLQSVELSAGVRALQVPTTVLYGLRDGLLPPSESMRTAELVRAEGQLERVVELPDSGHASNMQAIEEFNAEIIHLREMWSRPVGLTGW</sequence>
<accession>A0A318JTB2</accession>
<gene>
    <name evidence="3" type="ORF">DFR70_114128</name>
</gene>
<dbReference type="Proteomes" id="UP000247569">
    <property type="component" value="Unassembled WGS sequence"/>
</dbReference>
<dbReference type="SUPFAM" id="SSF53474">
    <property type="entry name" value="alpha/beta-Hydrolases"/>
    <property type="match status" value="1"/>
</dbReference>
<keyword evidence="4" id="KW-1185">Reference proteome</keyword>
<dbReference type="RefSeq" id="WP_051186643.1">
    <property type="nucleotide sequence ID" value="NZ_QJKF01000014.1"/>
</dbReference>
<dbReference type="GO" id="GO:0016787">
    <property type="term" value="F:hydrolase activity"/>
    <property type="evidence" value="ECO:0007669"/>
    <property type="project" value="UniProtKB-KW"/>
</dbReference>
<feature type="domain" description="AB hydrolase-1" evidence="2">
    <location>
        <begin position="53"/>
        <end position="294"/>
    </location>
</feature>
<dbReference type="Pfam" id="PF00561">
    <property type="entry name" value="Abhydrolase_1"/>
    <property type="match status" value="1"/>
</dbReference>